<evidence type="ECO:0000313" key="2">
    <source>
        <dbReference type="Proteomes" id="UP000069705"/>
    </source>
</evidence>
<dbReference type="EMBL" id="BCSZ01000009">
    <property type="protein sequence ID" value="GAT00815.1"/>
    <property type="molecule type" value="Genomic_DNA"/>
</dbReference>
<comment type="caution">
    <text evidence="1">The sequence shown here is derived from an EMBL/GenBank/DDBJ whole genome shotgun (WGS) entry which is preliminary data.</text>
</comment>
<dbReference type="RefSeq" id="WP_306418078.1">
    <property type="nucleotide sequence ID" value="NZ_BCSZ01000009.1"/>
</dbReference>
<reference evidence="1 2" key="1">
    <citation type="journal article" date="2016" name="Genome Announc.">
        <title>Draft Genome Sequences of Five Rapidly Growing Mycobacterium Species, M. thermoresistibile, M. fortuitum subsp. acetamidolyticum, M. canariasense, M. brisbanense, and M. novocastrense.</title>
        <authorList>
            <person name="Katahira K."/>
            <person name="Ogura Y."/>
            <person name="Gotoh Y."/>
            <person name="Hayashi T."/>
        </authorList>
    </citation>
    <scope>NUCLEOTIDE SEQUENCE [LARGE SCALE GENOMIC DNA]</scope>
    <source>
        <strain evidence="1 2">JCM6368</strain>
    </source>
</reference>
<evidence type="ECO:0000313" key="1">
    <source>
        <dbReference type="EMBL" id="GAT00815.1"/>
    </source>
</evidence>
<accession>A0A100WLP5</accession>
<reference evidence="2" key="2">
    <citation type="submission" date="2016-02" db="EMBL/GenBank/DDBJ databases">
        <title>Draft genome sequence of five rapidly growing Mycobacterium species.</title>
        <authorList>
            <person name="Katahira K."/>
            <person name="Gotou Y."/>
            <person name="Iida K."/>
            <person name="Ogura Y."/>
            <person name="Hayashi T."/>
        </authorList>
    </citation>
    <scope>NUCLEOTIDE SEQUENCE [LARGE SCALE GENOMIC DNA]</scope>
    <source>
        <strain evidence="2">JCM6368</strain>
    </source>
</reference>
<dbReference type="Proteomes" id="UP000069705">
    <property type="component" value="Unassembled WGS sequence"/>
</dbReference>
<organism evidence="1 2">
    <name type="scientific">Mycolicibacterium fortuitum subsp. acetamidolyticum</name>
    <dbReference type="NCBI Taxonomy" id="144550"/>
    <lineage>
        <taxon>Bacteria</taxon>
        <taxon>Bacillati</taxon>
        <taxon>Actinomycetota</taxon>
        <taxon>Actinomycetes</taxon>
        <taxon>Mycobacteriales</taxon>
        <taxon>Mycobacteriaceae</taxon>
        <taxon>Mycolicibacterium</taxon>
    </lineage>
</organism>
<dbReference type="AlphaFoldDB" id="A0A100WLP5"/>
<gene>
    <name evidence="1" type="ORF">RMCFA_0929</name>
</gene>
<proteinExistence type="predicted"/>
<name>A0A100WLP5_MYCFO</name>
<protein>
    <submittedName>
        <fullName evidence="1">Uncharacterized protein</fullName>
    </submittedName>
</protein>
<sequence length="125" mass="13185">MRTSPLVDLSNGRVGDGLRQEKCRTPTLLALALAATTLMLSSYLGSAARAGATPSGPSQVEVIVKQLRDQGYTVVVSRVGDTPPDRCVVVAVRVGQTYSHTDHGVPGGDRTTTVTNKTVYVDVKC</sequence>